<gene>
    <name evidence="3" type="ORF">JVT61DRAFT_10323</name>
</gene>
<organism evidence="3 4">
    <name type="scientific">Boletus reticuloceps</name>
    <dbReference type="NCBI Taxonomy" id="495285"/>
    <lineage>
        <taxon>Eukaryota</taxon>
        <taxon>Fungi</taxon>
        <taxon>Dikarya</taxon>
        <taxon>Basidiomycota</taxon>
        <taxon>Agaricomycotina</taxon>
        <taxon>Agaricomycetes</taxon>
        <taxon>Agaricomycetidae</taxon>
        <taxon>Boletales</taxon>
        <taxon>Boletineae</taxon>
        <taxon>Boletaceae</taxon>
        <taxon>Boletoideae</taxon>
        <taxon>Boletus</taxon>
    </lineage>
</organism>
<comment type="caution">
    <text evidence="3">The sequence shown here is derived from an EMBL/GenBank/DDBJ whole genome shotgun (WGS) entry which is preliminary data.</text>
</comment>
<dbReference type="Proteomes" id="UP000683000">
    <property type="component" value="Unassembled WGS sequence"/>
</dbReference>
<evidence type="ECO:0000256" key="1">
    <source>
        <dbReference type="SAM" id="MobiDB-lite"/>
    </source>
</evidence>
<protein>
    <recommendedName>
        <fullName evidence="2">DUF6532 domain-containing protein</fullName>
    </recommendedName>
</protein>
<sequence length="270" mass="30727">MKPFTGTSQAAGCSSFFGSRSHATGQVQDQPEGRKGQWSVNPKGTQPVKSTTLKYYPQQWVKCLDMAKARMCRYITVDDAFPSITTALTGPCKECLLETLAYYEDNKIELEKDIYPERVADMCRLIYNDISTFRCEIKKFVAQILPIHYQLYPPSSAKTDPERHKFVRDRAQALLHNWQFLHGEPDENVHAVLGIFVQNGHIPHNLKLDVNQLKDTYNKLHCSLTRLTEDEYHGETLDNMLKEWAALGMTGHSKATITSTDDDEALIILD</sequence>
<proteinExistence type="predicted"/>
<feature type="compositionally biased region" description="Polar residues" evidence="1">
    <location>
        <begin position="20"/>
        <end position="29"/>
    </location>
</feature>
<dbReference type="AlphaFoldDB" id="A0A8I2YXG1"/>
<keyword evidence="4" id="KW-1185">Reference proteome</keyword>
<dbReference type="InterPro" id="IPR045341">
    <property type="entry name" value="DUF6532"/>
</dbReference>
<feature type="region of interest" description="Disordered" evidence="1">
    <location>
        <begin position="20"/>
        <end position="45"/>
    </location>
</feature>
<name>A0A8I2YXG1_9AGAM</name>
<dbReference type="EMBL" id="JAGFBS010000004">
    <property type="protein sequence ID" value="KAG6379784.1"/>
    <property type="molecule type" value="Genomic_DNA"/>
</dbReference>
<evidence type="ECO:0000313" key="4">
    <source>
        <dbReference type="Proteomes" id="UP000683000"/>
    </source>
</evidence>
<accession>A0A8I2YXG1</accession>
<feature type="domain" description="DUF6532" evidence="2">
    <location>
        <begin position="67"/>
        <end position="188"/>
    </location>
</feature>
<dbReference type="Pfam" id="PF20149">
    <property type="entry name" value="DUF6532"/>
    <property type="match status" value="1"/>
</dbReference>
<evidence type="ECO:0000313" key="3">
    <source>
        <dbReference type="EMBL" id="KAG6379784.1"/>
    </source>
</evidence>
<reference evidence="3" key="1">
    <citation type="submission" date="2021-03" db="EMBL/GenBank/DDBJ databases">
        <title>Evolutionary innovations through gain and loss of genes in the ectomycorrhizal Boletales.</title>
        <authorList>
            <person name="Wu G."/>
            <person name="Miyauchi S."/>
            <person name="Morin E."/>
            <person name="Yang Z.-L."/>
            <person name="Xu J."/>
            <person name="Martin F.M."/>
        </authorList>
    </citation>
    <scope>NUCLEOTIDE SEQUENCE</scope>
    <source>
        <strain evidence="3">BR01</strain>
    </source>
</reference>
<dbReference type="OrthoDB" id="2685117at2759"/>
<evidence type="ECO:0000259" key="2">
    <source>
        <dbReference type="Pfam" id="PF20149"/>
    </source>
</evidence>